<comment type="similarity">
    <text evidence="6">Belongs to the Hyccin family.</text>
</comment>
<dbReference type="eggNOG" id="KOG4688">
    <property type="taxonomic scope" value="Eukaryota"/>
</dbReference>
<dbReference type="InterPro" id="IPR018619">
    <property type="entry name" value="Hyccin"/>
</dbReference>
<organism evidence="7 8">
    <name type="scientific">Nematostella vectensis</name>
    <name type="common">Starlet sea anemone</name>
    <dbReference type="NCBI Taxonomy" id="45351"/>
    <lineage>
        <taxon>Eukaryota</taxon>
        <taxon>Metazoa</taxon>
        <taxon>Cnidaria</taxon>
        <taxon>Anthozoa</taxon>
        <taxon>Hexacorallia</taxon>
        <taxon>Actiniaria</taxon>
        <taxon>Edwardsiidae</taxon>
        <taxon>Nematostella</taxon>
    </lineage>
</organism>
<evidence type="ECO:0000256" key="3">
    <source>
        <dbReference type="ARBA" id="ARBA00022475"/>
    </source>
</evidence>
<protein>
    <recommendedName>
        <fullName evidence="9">Hyccin</fullName>
    </recommendedName>
</protein>
<evidence type="ECO:0000256" key="6">
    <source>
        <dbReference type="ARBA" id="ARBA00034482"/>
    </source>
</evidence>
<dbReference type="HOGENOM" id="CLU_027457_0_1_1"/>
<gene>
    <name evidence="7" type="ORF">NEMVEDRAFT_v1g232597</name>
</gene>
<dbReference type="FunCoup" id="A7S2A0">
    <property type="interactions" value="477"/>
</dbReference>
<evidence type="ECO:0000313" key="8">
    <source>
        <dbReference type="Proteomes" id="UP000001593"/>
    </source>
</evidence>
<evidence type="ECO:0000256" key="4">
    <source>
        <dbReference type="ARBA" id="ARBA00022490"/>
    </source>
</evidence>
<accession>A7S2A0</accession>
<dbReference type="GO" id="GO:0072659">
    <property type="term" value="P:protein localization to plasma membrane"/>
    <property type="evidence" value="ECO:0000318"/>
    <property type="project" value="GO_Central"/>
</dbReference>
<dbReference type="GO" id="GO:0005886">
    <property type="term" value="C:plasma membrane"/>
    <property type="evidence" value="ECO:0000318"/>
    <property type="project" value="GO_Central"/>
</dbReference>
<dbReference type="GO" id="GO:0005829">
    <property type="term" value="C:cytosol"/>
    <property type="evidence" value="ECO:0007669"/>
    <property type="project" value="UniProtKB-SubCell"/>
</dbReference>
<dbReference type="InParanoid" id="A7S2A0"/>
<keyword evidence="4" id="KW-0963">Cytoplasm</keyword>
<keyword evidence="5" id="KW-0472">Membrane</keyword>
<dbReference type="Proteomes" id="UP000001593">
    <property type="component" value="Unassembled WGS sequence"/>
</dbReference>
<evidence type="ECO:0000256" key="1">
    <source>
        <dbReference type="ARBA" id="ARBA00004236"/>
    </source>
</evidence>
<sequence length="356" mass="39811">MEFEDIQVEFKKYSEEPLKIVEKLKANREVIKGIIENLPKNYANQVSHPICSSFFELYRTGNRDAMNFVLQFVPVLIWTYLAATCRRDKQGYGELEAILLAIYNSVVMDNKGIEKTFRLPSLSRPSMYHEPSIGVSSMPALTESVLSRHEQSETPIVINGPNKQLTRISAGYRMSVLCTVLSQYNSSIALMNEDSHTSYCIMAHRIAKAGFSKLCRKDSTDCNGFLSNEELQSLSNHPRVPIVAPLIQEITHGLYYLLYNGQPDIAKTALEQLDFRVAHGLLAPAHVLTNAVVHSQSITDAAPKEGPLGLQVLIPSADTQIVTPSPTMKTLKLPEFLESSSSLHAWNDRKTLQTDE</sequence>
<dbReference type="PANTHER" id="PTHR31220">
    <property type="entry name" value="HYCCIN RELATED"/>
    <property type="match status" value="1"/>
</dbReference>
<reference evidence="7 8" key="1">
    <citation type="journal article" date="2007" name="Science">
        <title>Sea anemone genome reveals ancestral eumetazoan gene repertoire and genomic organization.</title>
        <authorList>
            <person name="Putnam N.H."/>
            <person name="Srivastava M."/>
            <person name="Hellsten U."/>
            <person name="Dirks B."/>
            <person name="Chapman J."/>
            <person name="Salamov A."/>
            <person name="Terry A."/>
            <person name="Shapiro H."/>
            <person name="Lindquist E."/>
            <person name="Kapitonov V.V."/>
            <person name="Jurka J."/>
            <person name="Genikhovich G."/>
            <person name="Grigoriev I.V."/>
            <person name="Lucas S.M."/>
            <person name="Steele R.E."/>
            <person name="Finnerty J.R."/>
            <person name="Technau U."/>
            <person name="Martindale M.Q."/>
            <person name="Rokhsar D.S."/>
        </authorList>
    </citation>
    <scope>NUCLEOTIDE SEQUENCE [LARGE SCALE GENOMIC DNA]</scope>
    <source>
        <strain evidence="8">CH2 X CH6</strain>
    </source>
</reference>
<dbReference type="EMBL" id="DS469567">
    <property type="protein sequence ID" value="EDO42200.1"/>
    <property type="molecule type" value="Genomic_DNA"/>
</dbReference>
<dbReference type="OMA" id="RPSIYHE"/>
<dbReference type="Pfam" id="PF09790">
    <property type="entry name" value="Hyccin"/>
    <property type="match status" value="1"/>
</dbReference>
<proteinExistence type="inferred from homology"/>
<comment type="subcellular location">
    <subcellularLocation>
        <location evidence="1">Cell membrane</location>
    </subcellularLocation>
    <subcellularLocation>
        <location evidence="2">Cytoplasm</location>
        <location evidence="2">Cytosol</location>
    </subcellularLocation>
</comment>
<dbReference type="AlphaFoldDB" id="A7S2A0"/>
<dbReference type="PhylomeDB" id="A7S2A0"/>
<dbReference type="STRING" id="45351.A7S2A0"/>
<evidence type="ECO:0000256" key="2">
    <source>
        <dbReference type="ARBA" id="ARBA00004514"/>
    </source>
</evidence>
<evidence type="ECO:0000313" key="7">
    <source>
        <dbReference type="EMBL" id="EDO42200.1"/>
    </source>
</evidence>
<keyword evidence="3" id="KW-1003">Cell membrane</keyword>
<evidence type="ECO:0000256" key="5">
    <source>
        <dbReference type="ARBA" id="ARBA00023136"/>
    </source>
</evidence>
<dbReference type="PANTHER" id="PTHR31220:SF1">
    <property type="entry name" value="GH21176P"/>
    <property type="match status" value="1"/>
</dbReference>
<keyword evidence="8" id="KW-1185">Reference proteome</keyword>
<evidence type="ECO:0008006" key="9">
    <source>
        <dbReference type="Google" id="ProtNLM"/>
    </source>
</evidence>
<name>A7S2A0_NEMVE</name>
<dbReference type="GO" id="GO:0046854">
    <property type="term" value="P:phosphatidylinositol phosphate biosynthetic process"/>
    <property type="evidence" value="ECO:0000318"/>
    <property type="project" value="GO_Central"/>
</dbReference>